<evidence type="ECO:0000256" key="1">
    <source>
        <dbReference type="SAM" id="MobiDB-lite"/>
    </source>
</evidence>
<feature type="region of interest" description="Disordered" evidence="1">
    <location>
        <begin position="1"/>
        <end position="60"/>
    </location>
</feature>
<keyword evidence="3" id="KW-1185">Reference proteome</keyword>
<proteinExistence type="predicted"/>
<gene>
    <name evidence="2" type="ORF">BGZ95_009173</name>
</gene>
<evidence type="ECO:0000313" key="3">
    <source>
        <dbReference type="Proteomes" id="UP001194580"/>
    </source>
</evidence>
<evidence type="ECO:0000313" key="2">
    <source>
        <dbReference type="EMBL" id="KAG0275111.1"/>
    </source>
</evidence>
<organism evidence="2 3">
    <name type="scientific">Linnemannia exigua</name>
    <dbReference type="NCBI Taxonomy" id="604196"/>
    <lineage>
        <taxon>Eukaryota</taxon>
        <taxon>Fungi</taxon>
        <taxon>Fungi incertae sedis</taxon>
        <taxon>Mucoromycota</taxon>
        <taxon>Mortierellomycotina</taxon>
        <taxon>Mortierellomycetes</taxon>
        <taxon>Mortierellales</taxon>
        <taxon>Mortierellaceae</taxon>
        <taxon>Linnemannia</taxon>
    </lineage>
</organism>
<sequence>MVFIRATSAQGSDKEYKDDDTLPNNQEGDRVLVDLDSPTHPQRTPSDAIPSDGPTDPLNNLTLVDSMFSSGGGGLISPTSLSPTSMSPTSLMYPTTPPSSKPKKPGFLKSTLNRLSGRQLVSPISPTPGVETDPYTSPTPAVEMDSYQSVFLFPSHPPVEPLLSKPDLLFHSTQDDMMQYQPPPPTDFDPQGQDSWAWQWNDGLGWVSLKSSYPSAALPVEYGIAEDVKIKEESEEEDVVDYVALFQKIEADRARRMYERQKALDESARPKSIYDEPDTHVVPYHPPPGAIPSAASNDS</sequence>
<dbReference type="AlphaFoldDB" id="A0AAD4DF03"/>
<accession>A0AAD4DF03</accession>
<feature type="compositionally biased region" description="Low complexity" evidence="1">
    <location>
        <begin position="77"/>
        <end position="94"/>
    </location>
</feature>
<feature type="region of interest" description="Disordered" evidence="1">
    <location>
        <begin position="74"/>
        <end position="141"/>
    </location>
</feature>
<feature type="region of interest" description="Disordered" evidence="1">
    <location>
        <begin position="261"/>
        <end position="299"/>
    </location>
</feature>
<dbReference type="Proteomes" id="UP001194580">
    <property type="component" value="Unassembled WGS sequence"/>
</dbReference>
<protein>
    <submittedName>
        <fullName evidence="2">Uncharacterized protein</fullName>
    </submittedName>
</protein>
<name>A0AAD4DF03_9FUNG</name>
<comment type="caution">
    <text evidence="2">The sequence shown here is derived from an EMBL/GenBank/DDBJ whole genome shotgun (WGS) entry which is preliminary data.</text>
</comment>
<reference evidence="2" key="1">
    <citation type="journal article" date="2020" name="Fungal Divers.">
        <title>Resolving the Mortierellaceae phylogeny through synthesis of multi-gene phylogenetics and phylogenomics.</title>
        <authorList>
            <person name="Vandepol N."/>
            <person name="Liber J."/>
            <person name="Desiro A."/>
            <person name="Na H."/>
            <person name="Kennedy M."/>
            <person name="Barry K."/>
            <person name="Grigoriev I.V."/>
            <person name="Miller A.N."/>
            <person name="O'Donnell K."/>
            <person name="Stajich J.E."/>
            <person name="Bonito G."/>
        </authorList>
    </citation>
    <scope>NUCLEOTIDE SEQUENCE</scope>
    <source>
        <strain evidence="2">NRRL 28262</strain>
    </source>
</reference>
<dbReference type="EMBL" id="JAAAIL010000522">
    <property type="protein sequence ID" value="KAG0275111.1"/>
    <property type="molecule type" value="Genomic_DNA"/>
</dbReference>
<feature type="compositionally biased region" description="Basic and acidic residues" evidence="1">
    <location>
        <begin position="261"/>
        <end position="279"/>
    </location>
</feature>